<dbReference type="GO" id="GO:0044599">
    <property type="term" value="C:AP-5 adaptor complex"/>
    <property type="evidence" value="ECO:0007669"/>
    <property type="project" value="InterPro"/>
</dbReference>
<dbReference type="Pfam" id="PF14764">
    <property type="entry name" value="SPG48"/>
    <property type="match status" value="1"/>
</dbReference>
<dbReference type="PANTHER" id="PTHR46488">
    <property type="entry name" value="AP-5 COMPLEX SUBUNIT ZETA-1"/>
    <property type="match status" value="1"/>
</dbReference>
<reference evidence="4" key="1">
    <citation type="submission" date="2025-08" db="UniProtKB">
        <authorList>
            <consortium name="Ensembl"/>
        </authorList>
    </citation>
    <scope>IDENTIFICATION</scope>
</reference>
<accession>A0A8C5FM85</accession>
<evidence type="ECO:0000313" key="4">
    <source>
        <dbReference type="Ensembl" id="ENSGMOP00000046916.1"/>
    </source>
</evidence>
<organism evidence="4 5">
    <name type="scientific">Gadus morhua</name>
    <name type="common">Atlantic cod</name>
    <dbReference type="NCBI Taxonomy" id="8049"/>
    <lineage>
        <taxon>Eukaryota</taxon>
        <taxon>Metazoa</taxon>
        <taxon>Chordata</taxon>
        <taxon>Craniata</taxon>
        <taxon>Vertebrata</taxon>
        <taxon>Euteleostomi</taxon>
        <taxon>Actinopterygii</taxon>
        <taxon>Neopterygii</taxon>
        <taxon>Teleostei</taxon>
        <taxon>Neoteleostei</taxon>
        <taxon>Acanthomorphata</taxon>
        <taxon>Zeiogadaria</taxon>
        <taxon>Gadariae</taxon>
        <taxon>Gadiformes</taxon>
        <taxon>Gadoidei</taxon>
        <taxon>Gadidae</taxon>
        <taxon>Gadus</taxon>
    </lineage>
</organism>
<dbReference type="Pfam" id="PF25153">
    <property type="entry name" value="TPR_AP5Z1"/>
    <property type="match status" value="1"/>
</dbReference>
<protein>
    <recommendedName>
        <fullName evidence="6">AP-5 complex subunit zeta-1</fullName>
    </recommendedName>
</protein>
<evidence type="ECO:0000259" key="3">
    <source>
        <dbReference type="Pfam" id="PF25154"/>
    </source>
</evidence>
<dbReference type="GeneTree" id="ENSGT00390000017592"/>
<sequence length="605" mass="66065">MFPHTSTLLCQSPLPHCTQQGGGASSVGFFNGPRIRQPGPVTELDGGPSGDFFTVLCVAQGFTEDQWMNAHAFSLLRPWLLASSAAPGDNDRSDVDGSVVSMVSATSSSSRLLAPRERLREKSFLYAQRLIEQSDRKALKRADSELQKACLVEAVLILDQVCLEDVSQVFRAFPAVKALYGRLSPELGAARVLLAVAQFYLNHGETAAVDCEPVWRLVFGRLPAELFNDPHLAHSLLRFTRLHLHHLQPRVVQYTQAFPNLLKFLAWDSPAVLEDFVDLLPSLVTPGTAVELLHSLLDLPCLSAAGGRAQLSLEAFRSPAHRGLFLFLLRAEAGSGDTIARLATLHRLLAEAADWPRVVQAAQAVPVLLHVYFNAVVANEKLLSQLVSVLLERSSLLFNIPTFIKEIHRVLSFHLLRFCKLRPSLVVDQSHELLEFAGTTANAFSKEAVFTDVVWLLGEVLSGGSDPRCSVELITSCFESLEAVLFEVTSSAPPPGEEPVAPRVITSLMSALAKLASRSHDLIPRVSLFLSKLRAAARGGAVVWSREEDLVAIVTRGEELCSLLRLPGVAQSVLTPPPRGPRWHRDLNVAPSLQLRALSGLALLH</sequence>
<feature type="domain" description="AP-5 complex subunit zeta-1 C-terminal TPR" evidence="3">
    <location>
        <begin position="275"/>
        <end position="601"/>
    </location>
</feature>
<dbReference type="Ensembl" id="ENSGMOT00000068218.1">
    <property type="protein sequence ID" value="ENSGMOP00000046916.1"/>
    <property type="gene ID" value="ENSGMOG00000014006.2"/>
</dbReference>
<keyword evidence="5" id="KW-1185">Reference proteome</keyword>
<evidence type="ECO:0000259" key="2">
    <source>
        <dbReference type="Pfam" id="PF25153"/>
    </source>
</evidence>
<name>A0A8C5FM85_GADMO</name>
<dbReference type="InterPro" id="IPR056857">
    <property type="entry name" value="TPR_AP5Z1_N"/>
</dbReference>
<dbReference type="InterPro" id="IPR056856">
    <property type="entry name" value="TPR_AP5Z1_C"/>
</dbReference>
<dbReference type="Proteomes" id="UP000694546">
    <property type="component" value="Unassembled WGS sequence"/>
</dbReference>
<evidence type="ECO:0000259" key="1">
    <source>
        <dbReference type="Pfam" id="PF14764"/>
    </source>
</evidence>
<reference evidence="4" key="2">
    <citation type="submission" date="2025-09" db="UniProtKB">
        <authorList>
            <consortium name="Ensembl"/>
        </authorList>
    </citation>
    <scope>IDENTIFICATION</scope>
</reference>
<feature type="domain" description="AP-5 complex subunit zeta-1 ARM repeats" evidence="1">
    <location>
        <begin position="146"/>
        <end position="263"/>
    </location>
</feature>
<dbReference type="InterPro" id="IPR055450">
    <property type="entry name" value="AP5Z1_ARM"/>
</dbReference>
<feature type="domain" description="AP-5 complex subunit zeta-1 N-terminal TPR" evidence="2">
    <location>
        <begin position="18"/>
        <end position="105"/>
    </location>
</feature>
<dbReference type="Pfam" id="PF25154">
    <property type="entry name" value="TPR_AP5Z1_C"/>
    <property type="match status" value="1"/>
</dbReference>
<dbReference type="PANTHER" id="PTHR46488:SF1">
    <property type="entry name" value="AP-5 COMPLEX SUBUNIT ZETA-1"/>
    <property type="match status" value="1"/>
</dbReference>
<dbReference type="AlphaFoldDB" id="A0A8C5FM85"/>
<proteinExistence type="predicted"/>
<evidence type="ECO:0000313" key="5">
    <source>
        <dbReference type="Proteomes" id="UP000694546"/>
    </source>
</evidence>
<evidence type="ECO:0008006" key="6">
    <source>
        <dbReference type="Google" id="ProtNLM"/>
    </source>
</evidence>
<dbReference type="InterPro" id="IPR028222">
    <property type="entry name" value="AP5Z1"/>
</dbReference>